<dbReference type="Gene3D" id="1.10.260.40">
    <property type="entry name" value="lambda repressor-like DNA-binding domains"/>
    <property type="match status" value="1"/>
</dbReference>
<keyword evidence="3" id="KW-1185">Reference proteome</keyword>
<dbReference type="InterPro" id="IPR001387">
    <property type="entry name" value="Cro/C1-type_HTH"/>
</dbReference>
<accession>A0A6L8UYH8</accession>
<reference evidence="2 3" key="1">
    <citation type="submission" date="2019-12" db="EMBL/GenBank/DDBJ databases">
        <title>Paenibacillus sp. nov. sp. isolated from soil.</title>
        <authorList>
            <person name="Kim J."/>
            <person name="Jeong S.E."/>
            <person name="Jung H.S."/>
            <person name="Jeon C.O."/>
        </authorList>
    </citation>
    <scope>NUCLEOTIDE SEQUENCE [LARGE SCALE GENOMIC DNA]</scope>
    <source>
        <strain evidence="2 3">5J-6</strain>
    </source>
</reference>
<gene>
    <name evidence="2" type="ORF">GQF01_14250</name>
</gene>
<dbReference type="AlphaFoldDB" id="A0A6L8UYH8"/>
<dbReference type="EMBL" id="WTUZ01000017">
    <property type="protein sequence ID" value="MZQ83273.1"/>
    <property type="molecule type" value="Genomic_DNA"/>
</dbReference>
<name>A0A6L8UYH8_9BACL</name>
<dbReference type="InterPro" id="IPR010982">
    <property type="entry name" value="Lambda_DNA-bd_dom_sf"/>
</dbReference>
<feature type="domain" description="HTH cro/C1-type" evidence="1">
    <location>
        <begin position="31"/>
        <end position="93"/>
    </location>
</feature>
<comment type="caution">
    <text evidence="2">The sequence shown here is derived from an EMBL/GenBank/DDBJ whole genome shotgun (WGS) entry which is preliminary data.</text>
</comment>
<evidence type="ECO:0000313" key="2">
    <source>
        <dbReference type="EMBL" id="MZQ83273.1"/>
    </source>
</evidence>
<evidence type="ECO:0000259" key="1">
    <source>
        <dbReference type="Pfam" id="PF13443"/>
    </source>
</evidence>
<dbReference type="SUPFAM" id="SSF47413">
    <property type="entry name" value="lambda repressor-like DNA-binding domains"/>
    <property type="match status" value="1"/>
</dbReference>
<dbReference type="GO" id="GO:0003677">
    <property type="term" value="F:DNA binding"/>
    <property type="evidence" value="ECO:0007669"/>
    <property type="project" value="InterPro"/>
</dbReference>
<dbReference type="Proteomes" id="UP000481087">
    <property type="component" value="Unassembled WGS sequence"/>
</dbReference>
<evidence type="ECO:0000313" key="3">
    <source>
        <dbReference type="Proteomes" id="UP000481087"/>
    </source>
</evidence>
<protein>
    <submittedName>
        <fullName evidence="2">Helix-turn-helix domain-containing protein</fullName>
    </submittedName>
</protein>
<proteinExistence type="predicted"/>
<sequence length="123" mass="14566">MTIFSCQFIDSPLLTLYIKDGGVCVTVIRSKLKEVMENHDPKLSIRKLAKEINYHFDSVRRMYKDEMVQYPRDLLLKLCLYFNVQPGQLIGIEMDVESDWKIDTSMHYQEDSNDKEIENNREL</sequence>
<organism evidence="2 3">
    <name type="scientific">Paenibacillus silvestris</name>
    <dbReference type="NCBI Taxonomy" id="2606219"/>
    <lineage>
        <taxon>Bacteria</taxon>
        <taxon>Bacillati</taxon>
        <taxon>Bacillota</taxon>
        <taxon>Bacilli</taxon>
        <taxon>Bacillales</taxon>
        <taxon>Paenibacillaceae</taxon>
        <taxon>Paenibacillus</taxon>
    </lineage>
</organism>
<dbReference type="Pfam" id="PF13443">
    <property type="entry name" value="HTH_26"/>
    <property type="match status" value="1"/>
</dbReference>